<evidence type="ECO:0000256" key="2">
    <source>
        <dbReference type="ARBA" id="ARBA00009347"/>
    </source>
</evidence>
<name>A0ABY5WHN3_9RHOB</name>
<dbReference type="CDD" id="cd00567">
    <property type="entry name" value="ACAD"/>
    <property type="match status" value="1"/>
</dbReference>
<feature type="domain" description="Acyl-CoA dehydrogenase/oxidase N-terminal" evidence="9">
    <location>
        <begin position="6"/>
        <end position="106"/>
    </location>
</feature>
<gene>
    <name evidence="10" type="ORF">K3718_15660</name>
</gene>
<keyword evidence="3 6" id="KW-0285">Flavoprotein</keyword>
<evidence type="ECO:0000313" key="10">
    <source>
        <dbReference type="EMBL" id="UWQ40957.1"/>
    </source>
</evidence>
<dbReference type="InterPro" id="IPR036250">
    <property type="entry name" value="AcylCo_DH-like_C"/>
</dbReference>
<dbReference type="InterPro" id="IPR006091">
    <property type="entry name" value="Acyl-CoA_Oxase/DH_mid-dom"/>
</dbReference>
<comment type="similarity">
    <text evidence="2 6">Belongs to the acyl-CoA dehydrogenase family.</text>
</comment>
<dbReference type="InterPro" id="IPR009075">
    <property type="entry name" value="AcylCo_DH/oxidase_C"/>
</dbReference>
<proteinExistence type="inferred from homology"/>
<dbReference type="EMBL" id="CP081051">
    <property type="protein sequence ID" value="UWQ40957.1"/>
    <property type="molecule type" value="Genomic_DNA"/>
</dbReference>
<protein>
    <submittedName>
        <fullName evidence="10">Acyl-CoA dehydrogenase family protein</fullName>
    </submittedName>
</protein>
<dbReference type="PANTHER" id="PTHR43884">
    <property type="entry name" value="ACYL-COA DEHYDROGENASE"/>
    <property type="match status" value="1"/>
</dbReference>
<dbReference type="RefSeq" id="WP_259964183.1">
    <property type="nucleotide sequence ID" value="NZ_CP081051.1"/>
</dbReference>
<organism evidence="10 11">
    <name type="scientific">Leisingera aquaemixtae</name>
    <dbReference type="NCBI Taxonomy" id="1396826"/>
    <lineage>
        <taxon>Bacteria</taxon>
        <taxon>Pseudomonadati</taxon>
        <taxon>Pseudomonadota</taxon>
        <taxon>Alphaproteobacteria</taxon>
        <taxon>Rhodobacterales</taxon>
        <taxon>Roseobacteraceae</taxon>
        <taxon>Leisingera</taxon>
    </lineage>
</organism>
<dbReference type="Pfam" id="PF02771">
    <property type="entry name" value="Acyl-CoA_dh_N"/>
    <property type="match status" value="1"/>
</dbReference>
<dbReference type="InterPro" id="IPR013786">
    <property type="entry name" value="AcylCoA_DH/ox_N"/>
</dbReference>
<dbReference type="InterPro" id="IPR037069">
    <property type="entry name" value="AcylCoA_DH/ox_N_sf"/>
</dbReference>
<dbReference type="Pfam" id="PF00441">
    <property type="entry name" value="Acyl-CoA_dh_1"/>
    <property type="match status" value="1"/>
</dbReference>
<dbReference type="Gene3D" id="1.20.140.10">
    <property type="entry name" value="Butyryl-CoA Dehydrogenase, subunit A, domain 3"/>
    <property type="match status" value="1"/>
</dbReference>
<feature type="domain" description="Acyl-CoA oxidase/dehydrogenase middle" evidence="8">
    <location>
        <begin position="121"/>
        <end position="213"/>
    </location>
</feature>
<feature type="domain" description="Acyl-CoA dehydrogenase/oxidase C-terminal" evidence="7">
    <location>
        <begin position="225"/>
        <end position="368"/>
    </location>
</feature>
<evidence type="ECO:0000256" key="6">
    <source>
        <dbReference type="RuleBase" id="RU362125"/>
    </source>
</evidence>
<accession>A0ABY5WHN3</accession>
<dbReference type="SUPFAM" id="SSF47203">
    <property type="entry name" value="Acyl-CoA dehydrogenase C-terminal domain-like"/>
    <property type="match status" value="1"/>
</dbReference>
<evidence type="ECO:0000259" key="7">
    <source>
        <dbReference type="Pfam" id="PF00441"/>
    </source>
</evidence>
<keyword evidence="5 6" id="KW-0560">Oxidoreductase</keyword>
<keyword evidence="4 6" id="KW-0274">FAD</keyword>
<evidence type="ECO:0000256" key="1">
    <source>
        <dbReference type="ARBA" id="ARBA00001974"/>
    </source>
</evidence>
<dbReference type="InterPro" id="IPR009100">
    <property type="entry name" value="AcylCoA_DH/oxidase_NM_dom_sf"/>
</dbReference>
<dbReference type="Proteomes" id="UP001058514">
    <property type="component" value="Chromosome"/>
</dbReference>
<evidence type="ECO:0000256" key="4">
    <source>
        <dbReference type="ARBA" id="ARBA00022827"/>
    </source>
</evidence>
<dbReference type="SUPFAM" id="SSF56645">
    <property type="entry name" value="Acyl-CoA dehydrogenase NM domain-like"/>
    <property type="match status" value="1"/>
</dbReference>
<evidence type="ECO:0000259" key="9">
    <source>
        <dbReference type="Pfam" id="PF02771"/>
    </source>
</evidence>
<dbReference type="Gene3D" id="2.40.110.10">
    <property type="entry name" value="Butyryl-CoA Dehydrogenase, subunit A, domain 2"/>
    <property type="match status" value="1"/>
</dbReference>
<reference evidence="10" key="1">
    <citation type="submission" date="2021-08" db="EMBL/GenBank/DDBJ databases">
        <authorList>
            <person name="Nwanade C."/>
            <person name="Wang M."/>
            <person name="Masoudi A."/>
            <person name="Yu Z."/>
            <person name="Liu J."/>
        </authorList>
    </citation>
    <scope>NUCLEOTIDE SEQUENCE</scope>
    <source>
        <strain evidence="10">S166</strain>
    </source>
</reference>
<evidence type="ECO:0000256" key="3">
    <source>
        <dbReference type="ARBA" id="ARBA00022630"/>
    </source>
</evidence>
<evidence type="ECO:0000313" key="11">
    <source>
        <dbReference type="Proteomes" id="UP001058514"/>
    </source>
</evidence>
<dbReference type="InterPro" id="IPR046373">
    <property type="entry name" value="Acyl-CoA_Oxase/DH_mid-dom_sf"/>
</dbReference>
<comment type="cofactor">
    <cofactor evidence="1 6">
        <name>FAD</name>
        <dbReference type="ChEBI" id="CHEBI:57692"/>
    </cofactor>
</comment>
<dbReference type="PANTHER" id="PTHR43884:SF20">
    <property type="entry name" value="ACYL-COA DEHYDROGENASE FADE28"/>
    <property type="match status" value="1"/>
</dbReference>
<keyword evidence="11" id="KW-1185">Reference proteome</keyword>
<evidence type="ECO:0000259" key="8">
    <source>
        <dbReference type="Pfam" id="PF02770"/>
    </source>
</evidence>
<sequence length="376" mass="39653">MDFNLTEERMMLRDTLQRFLADKYSHENRRAMIAAGEPYDAGIYAGLAELGVLGAMFSEGQGGFGGQGFDLMVVFEELGRAGVIEPVLPAVLAGGLIAALGNERQRGLVEEIIAGTHVAALAQGEAGSRYDLNHVETTAAAEGDAIVLNGIKTHVLYGAEAQTLVVSAREAGAAADAAGISLFLVPVNTPGVTVSGHRNMDGTPSATVALDDVRLADTARLGAAGEGLAALEAAVARGLTAICAEALGAMEAAKELTTGYLKERKQFGEPIGKFQALQHRMADMLIEVEQARSAVINMAGNLDQPRGRREIHACAAKNLIGRAGALVAEECIQMHGGIGMTDEYALSHFARRLTMIDHLFGDTDYHLERFIALKAG</sequence>
<dbReference type="Gene3D" id="1.10.540.10">
    <property type="entry name" value="Acyl-CoA dehydrogenase/oxidase, N-terminal domain"/>
    <property type="match status" value="1"/>
</dbReference>
<dbReference type="Pfam" id="PF02770">
    <property type="entry name" value="Acyl-CoA_dh_M"/>
    <property type="match status" value="1"/>
</dbReference>
<evidence type="ECO:0000256" key="5">
    <source>
        <dbReference type="ARBA" id="ARBA00023002"/>
    </source>
</evidence>